<dbReference type="EC" id="6.-.-.-" evidence="2"/>
<feature type="domain" description="Bacillithiol biosynthesis BshC N-terminal Rossmann-like" evidence="3">
    <location>
        <begin position="1"/>
        <end position="372"/>
    </location>
</feature>
<feature type="domain" description="Bacillithiol biosynthesis BshC C-terminal coiled-coil" evidence="4">
    <location>
        <begin position="375"/>
        <end position="527"/>
    </location>
</feature>
<keyword evidence="6" id="KW-1185">Reference proteome</keyword>
<comment type="caution">
    <text evidence="5">The sequence shown here is derived from an EMBL/GenBank/DDBJ whole genome shotgun (WGS) entry which is preliminary data.</text>
</comment>
<dbReference type="EMBL" id="RDOJ01000001">
    <property type="protein sequence ID" value="RLZ12609.1"/>
    <property type="molecule type" value="Genomic_DNA"/>
</dbReference>
<evidence type="ECO:0000259" key="3">
    <source>
        <dbReference type="Pfam" id="PF10079"/>
    </source>
</evidence>
<dbReference type="OrthoDB" id="9765151at2"/>
<comment type="similarity">
    <text evidence="2">Belongs to the BshC family.</text>
</comment>
<name>A0A3L9MPM1_9FLAO</name>
<evidence type="ECO:0000256" key="1">
    <source>
        <dbReference type="ARBA" id="ARBA00022598"/>
    </source>
</evidence>
<dbReference type="RefSeq" id="WP_121933187.1">
    <property type="nucleotide sequence ID" value="NZ_RDOJ01000001.1"/>
</dbReference>
<dbReference type="InterPro" id="IPR055398">
    <property type="entry name" value="Rossmann-like_BshC"/>
</dbReference>
<dbReference type="Pfam" id="PF10079">
    <property type="entry name" value="Rossmann-like_BshC"/>
    <property type="match status" value="1"/>
</dbReference>
<dbReference type="Proteomes" id="UP000275348">
    <property type="component" value="Unassembled WGS sequence"/>
</dbReference>
<evidence type="ECO:0000259" key="4">
    <source>
        <dbReference type="Pfam" id="PF24850"/>
    </source>
</evidence>
<keyword evidence="2" id="KW-0175">Coiled coil</keyword>
<dbReference type="HAMAP" id="MF_01867">
    <property type="entry name" value="BshC"/>
    <property type="match status" value="1"/>
</dbReference>
<organism evidence="5 6">
    <name type="scientific">Faecalibacter macacae</name>
    <dbReference type="NCBI Taxonomy" id="1859289"/>
    <lineage>
        <taxon>Bacteria</taxon>
        <taxon>Pseudomonadati</taxon>
        <taxon>Bacteroidota</taxon>
        <taxon>Flavobacteriia</taxon>
        <taxon>Flavobacteriales</taxon>
        <taxon>Weeksellaceae</taxon>
        <taxon>Faecalibacter</taxon>
    </lineage>
</organism>
<sequence>METKTISLKDSNYFSSLMLNYIDQKEEIKPFYNRFPSFENYTDQAKDKLKTYQHRSVLVQQLEDQLKDLSLSKKQKKNLELLKQYNTVTITTGHQLNLFTGPIFFFYKILQVIKQCKELNKSQDEINFVPVFWMATEDHDFDEINHFHYSDRVIHWAKTHGGPVGQLTTDGLEEVFNSYLSLFPNGKKKEQLKELIDASYLSSKTLTEATRKLVHALFGDYGLLMIDGDDKILKQTIIPIFEKEIKNNLAFQHVIPEIEKLSKLNVHAQVNPREINLFYIANPLSRERIVFENGKYNILNTSISFTETEIIEELKQFPEKFSPNVIIRPLYQETILPNVAYIGGGGELAYWLELKSMFEAYKVDFPLLVLRNSMLIRTKKQVQKQLALNLRDEDLFRTGRNIIKEDVEKNSKLIEQLPDLRNQLENLFKELENLSTQTDVSFANMIQAQRTKQIKGFEKLEKRLVKAEIKKQEDYQNRIDLLLEDLTQNNGLQERVRHFSDFDYVDVKLFIDSIYQNIKPFEFNFIINTLAEDI</sequence>
<accession>A0A3L9MPM1</accession>
<evidence type="ECO:0000313" key="6">
    <source>
        <dbReference type="Proteomes" id="UP000275348"/>
    </source>
</evidence>
<keyword evidence="1 2" id="KW-0436">Ligase</keyword>
<dbReference type="NCBIfam" id="TIGR03998">
    <property type="entry name" value="thiol_BshC"/>
    <property type="match status" value="1"/>
</dbReference>
<dbReference type="AlphaFoldDB" id="A0A3L9MPM1"/>
<dbReference type="InterPro" id="IPR011199">
    <property type="entry name" value="Bacillithiol_biosynth_BshC"/>
</dbReference>
<feature type="coiled-coil region" evidence="2">
    <location>
        <begin position="410"/>
        <end position="477"/>
    </location>
</feature>
<gene>
    <name evidence="2 5" type="primary">bshC</name>
    <name evidence="5" type="ORF">EAH69_00145</name>
</gene>
<reference evidence="5 6" key="1">
    <citation type="submission" date="2018-10" db="EMBL/GenBank/DDBJ databases">
        <authorList>
            <person name="Chen X."/>
        </authorList>
    </citation>
    <scope>NUCLEOTIDE SEQUENCE [LARGE SCALE GENOMIC DNA]</scope>
    <source>
        <strain evidence="5 6">YIM 102668</strain>
    </source>
</reference>
<dbReference type="GO" id="GO:0016874">
    <property type="term" value="F:ligase activity"/>
    <property type="evidence" value="ECO:0007669"/>
    <property type="project" value="UniProtKB-UniRule"/>
</dbReference>
<evidence type="ECO:0000256" key="2">
    <source>
        <dbReference type="HAMAP-Rule" id="MF_01867"/>
    </source>
</evidence>
<evidence type="ECO:0000313" key="5">
    <source>
        <dbReference type="EMBL" id="RLZ12609.1"/>
    </source>
</evidence>
<protein>
    <recommendedName>
        <fullName evidence="2">Putative cysteine ligase BshC</fullName>
        <ecNumber evidence="2">6.-.-.-</ecNumber>
    </recommendedName>
</protein>
<dbReference type="Pfam" id="PF24850">
    <property type="entry name" value="CC_BshC"/>
    <property type="match status" value="1"/>
</dbReference>
<dbReference type="InterPro" id="IPR055399">
    <property type="entry name" value="CC_BshC"/>
</dbReference>
<proteinExistence type="inferred from homology"/>
<dbReference type="PIRSF" id="PIRSF012535">
    <property type="entry name" value="UCP012535"/>
    <property type="match status" value="1"/>
</dbReference>